<sequence>MVYITSWQEYQEAAEALYTKSPTTARYCVKWRASEGKLVLKITDNTTCLKFKTYSSIFLNRFEALNLSLMQKMQNKRPEPPQLPKTEPTADATRSGTPSSVVPQPTGPAAGGIKKKKPKKKK</sequence>
<organism evidence="1 2">
    <name type="scientific">Hygrophoropsis aurantiaca</name>
    <dbReference type="NCBI Taxonomy" id="72124"/>
    <lineage>
        <taxon>Eukaryota</taxon>
        <taxon>Fungi</taxon>
        <taxon>Dikarya</taxon>
        <taxon>Basidiomycota</taxon>
        <taxon>Agaricomycotina</taxon>
        <taxon>Agaricomycetes</taxon>
        <taxon>Agaricomycetidae</taxon>
        <taxon>Boletales</taxon>
        <taxon>Coniophorineae</taxon>
        <taxon>Hygrophoropsidaceae</taxon>
        <taxon>Hygrophoropsis</taxon>
    </lineage>
</organism>
<gene>
    <name evidence="1" type="ORF">BJ138DRAFT_841171</name>
</gene>
<protein>
    <submittedName>
        <fullName evidence="1">Signal recognition particle, SRP9/SRP14 subunit</fullName>
    </submittedName>
</protein>
<accession>A0ACB8AH61</accession>
<keyword evidence="2" id="KW-1185">Reference proteome</keyword>
<dbReference type="EMBL" id="MU267660">
    <property type="protein sequence ID" value="KAH7912058.1"/>
    <property type="molecule type" value="Genomic_DNA"/>
</dbReference>
<reference evidence="1" key="1">
    <citation type="journal article" date="2021" name="New Phytol.">
        <title>Evolutionary innovations through gain and loss of genes in the ectomycorrhizal Boletales.</title>
        <authorList>
            <person name="Wu G."/>
            <person name="Miyauchi S."/>
            <person name="Morin E."/>
            <person name="Kuo A."/>
            <person name="Drula E."/>
            <person name="Varga T."/>
            <person name="Kohler A."/>
            <person name="Feng B."/>
            <person name="Cao Y."/>
            <person name="Lipzen A."/>
            <person name="Daum C."/>
            <person name="Hundley H."/>
            <person name="Pangilinan J."/>
            <person name="Johnson J."/>
            <person name="Barry K."/>
            <person name="LaButti K."/>
            <person name="Ng V."/>
            <person name="Ahrendt S."/>
            <person name="Min B."/>
            <person name="Choi I.G."/>
            <person name="Park H."/>
            <person name="Plett J.M."/>
            <person name="Magnuson J."/>
            <person name="Spatafora J.W."/>
            <person name="Nagy L.G."/>
            <person name="Henrissat B."/>
            <person name="Grigoriev I.V."/>
            <person name="Yang Z.L."/>
            <person name="Xu J."/>
            <person name="Martin F.M."/>
        </authorList>
    </citation>
    <scope>NUCLEOTIDE SEQUENCE</scope>
    <source>
        <strain evidence="1">ATCC 28755</strain>
    </source>
</reference>
<evidence type="ECO:0000313" key="2">
    <source>
        <dbReference type="Proteomes" id="UP000790377"/>
    </source>
</evidence>
<proteinExistence type="predicted"/>
<dbReference type="Proteomes" id="UP000790377">
    <property type="component" value="Unassembled WGS sequence"/>
</dbReference>
<evidence type="ECO:0000313" key="1">
    <source>
        <dbReference type="EMBL" id="KAH7912058.1"/>
    </source>
</evidence>
<name>A0ACB8AH61_9AGAM</name>
<comment type="caution">
    <text evidence="1">The sequence shown here is derived from an EMBL/GenBank/DDBJ whole genome shotgun (WGS) entry which is preliminary data.</text>
</comment>